<reference evidence="1" key="1">
    <citation type="submission" date="2020-04" db="EMBL/GenBank/DDBJ databases">
        <authorList>
            <person name="Chiriac C."/>
            <person name="Salcher M."/>
            <person name="Ghai R."/>
            <person name="Kavagutti S V."/>
        </authorList>
    </citation>
    <scope>NUCLEOTIDE SEQUENCE</scope>
</reference>
<organism evidence="1">
    <name type="scientific">uncultured Caudovirales phage</name>
    <dbReference type="NCBI Taxonomy" id="2100421"/>
    <lineage>
        <taxon>Viruses</taxon>
        <taxon>Duplodnaviria</taxon>
        <taxon>Heunggongvirae</taxon>
        <taxon>Uroviricota</taxon>
        <taxon>Caudoviricetes</taxon>
        <taxon>Peduoviridae</taxon>
        <taxon>Maltschvirus</taxon>
        <taxon>Maltschvirus maltsch</taxon>
    </lineage>
</organism>
<gene>
    <name evidence="1" type="ORF">UFOVP613_8</name>
</gene>
<protein>
    <submittedName>
        <fullName evidence="1">Uncharacterized protein</fullName>
    </submittedName>
</protein>
<proteinExistence type="predicted"/>
<accession>A0A6J5N2V5</accession>
<dbReference type="EMBL" id="LR796577">
    <property type="protein sequence ID" value="CAB4152311.1"/>
    <property type="molecule type" value="Genomic_DNA"/>
</dbReference>
<sequence length="103" mass="11644">MGTDTGEKRLVIVVPARFWDDHRERETEEEIMRHGNLPESILSRELGTTSAGVKVDISERMLDELISDATYYAEEMDAAYCPLGLILSARATLRRLEKQGFTA</sequence>
<evidence type="ECO:0000313" key="1">
    <source>
        <dbReference type="EMBL" id="CAB4152311.1"/>
    </source>
</evidence>
<name>A0A6J5N2V5_9CAUD</name>